<proteinExistence type="predicted"/>
<name>A0A6P5T9G3_PRUAV</name>
<keyword evidence="1" id="KW-1185">Reference proteome</keyword>
<sequence length="321" mass="37369">MEEVLERQEREIRERRHRRAASKRAQRDLDQQLFMAVALLDEENQSSRGSHEGRAANVDRHRHSRAAIRMLAYGASVDQVDEIARMGKSTALESLGDYGNRKGQKSIILEAVAGFDTWVWHAFFGVAGSQNDLNVLGQSPVFNDVLRGEAPKVTYEINNTVYQTGYYLADGIYPRWTTFVKSIPHPRTQKQKLFATHQESYRKDVERCFGILQARWAIIRGAARMFDEEVLRSIMMTCIILHNMIVEDEYDYEAEEVYEEDPMNTALTRIYEKPIGPNGEPLEHEPLVRDGRFMHRMIDRYTEMQSSYIHERRQVDLMEHL</sequence>
<organism evidence="1 2">
    <name type="scientific">Prunus avium</name>
    <name type="common">Cherry</name>
    <name type="synonym">Cerasus avium</name>
    <dbReference type="NCBI Taxonomy" id="42229"/>
    <lineage>
        <taxon>Eukaryota</taxon>
        <taxon>Viridiplantae</taxon>
        <taxon>Streptophyta</taxon>
        <taxon>Embryophyta</taxon>
        <taxon>Tracheophyta</taxon>
        <taxon>Spermatophyta</taxon>
        <taxon>Magnoliopsida</taxon>
        <taxon>eudicotyledons</taxon>
        <taxon>Gunneridae</taxon>
        <taxon>Pentapetalae</taxon>
        <taxon>rosids</taxon>
        <taxon>fabids</taxon>
        <taxon>Rosales</taxon>
        <taxon>Rosaceae</taxon>
        <taxon>Amygdaloideae</taxon>
        <taxon>Amygdaleae</taxon>
        <taxon>Prunus</taxon>
    </lineage>
</organism>
<dbReference type="PANTHER" id="PTHR47150">
    <property type="entry name" value="OS12G0169200 PROTEIN"/>
    <property type="match status" value="1"/>
</dbReference>
<reference evidence="2" key="1">
    <citation type="submission" date="2025-08" db="UniProtKB">
        <authorList>
            <consortium name="RefSeq"/>
        </authorList>
    </citation>
    <scope>IDENTIFICATION</scope>
</reference>
<dbReference type="AlphaFoldDB" id="A0A6P5T9G3"/>
<evidence type="ECO:0000313" key="2">
    <source>
        <dbReference type="RefSeq" id="XP_021823776.1"/>
    </source>
</evidence>
<gene>
    <name evidence="2" type="primary">LOC110765036</name>
</gene>
<dbReference type="Pfam" id="PF04827">
    <property type="entry name" value="Plant_tran"/>
    <property type="match status" value="1"/>
</dbReference>
<dbReference type="InterPro" id="IPR006912">
    <property type="entry name" value="Harbinger_derived_prot"/>
</dbReference>
<protein>
    <submittedName>
        <fullName evidence="2">Uncharacterized protein LOC110765036</fullName>
    </submittedName>
</protein>
<dbReference type="PANTHER" id="PTHR47150:SF6">
    <property type="entry name" value="OS01G0872900 PROTEIN"/>
    <property type="match status" value="1"/>
</dbReference>
<dbReference type="KEGG" id="pavi:110765036"/>
<accession>A0A6P5T9G3</accession>
<dbReference type="RefSeq" id="XP_021823776.1">
    <property type="nucleotide sequence ID" value="XM_021968084.1"/>
</dbReference>
<evidence type="ECO:0000313" key="1">
    <source>
        <dbReference type="Proteomes" id="UP000515124"/>
    </source>
</evidence>
<dbReference type="Proteomes" id="UP000515124">
    <property type="component" value="Unplaced"/>
</dbReference>
<dbReference type="GeneID" id="110765036"/>